<evidence type="ECO:0000313" key="2">
    <source>
        <dbReference type="EMBL" id="KAH0957526.1"/>
    </source>
</evidence>
<dbReference type="EMBL" id="JAIZPD010000020">
    <property type="protein sequence ID" value="KAH0957526.1"/>
    <property type="molecule type" value="Genomic_DNA"/>
</dbReference>
<name>A0A9P8SCG3_9HYPO</name>
<dbReference type="PANTHER" id="PTHR42070">
    <property type="entry name" value="FILAMENT ASSOCIATED PROTEIN, PUTATIVE (AFU_ORTHOLOGUE AFUA_8G06630)-RELATED"/>
    <property type="match status" value="1"/>
</dbReference>
<dbReference type="GeneID" id="68360436"/>
<comment type="caution">
    <text evidence="2">The sequence shown here is derived from an EMBL/GenBank/DDBJ whole genome shotgun (WGS) entry which is preliminary data.</text>
</comment>
<accession>A0A9P8SCG3</accession>
<evidence type="ECO:0000313" key="3">
    <source>
        <dbReference type="Proteomes" id="UP000824596"/>
    </source>
</evidence>
<dbReference type="RefSeq" id="XP_044715040.1">
    <property type="nucleotide sequence ID" value="XM_044869778.1"/>
</dbReference>
<dbReference type="OrthoDB" id="4505928at2759"/>
<reference evidence="2" key="1">
    <citation type="submission" date="2021-09" db="EMBL/GenBank/DDBJ databases">
        <title>A high-quality genome of the endoparasitic fungus Hirsutella rhossiliensis with a comparison of Hirsutella genomes reveals transposable elements contributing to genome size variation.</title>
        <authorList>
            <person name="Lin R."/>
            <person name="Jiao Y."/>
            <person name="Sun X."/>
            <person name="Ling J."/>
            <person name="Xie B."/>
            <person name="Cheng X."/>
        </authorList>
    </citation>
    <scope>NUCLEOTIDE SEQUENCE</scope>
    <source>
        <strain evidence="2">HR02</strain>
    </source>
</reference>
<evidence type="ECO:0008006" key="4">
    <source>
        <dbReference type="Google" id="ProtNLM"/>
    </source>
</evidence>
<organism evidence="2 3">
    <name type="scientific">Hirsutella rhossiliensis</name>
    <dbReference type="NCBI Taxonomy" id="111463"/>
    <lineage>
        <taxon>Eukaryota</taxon>
        <taxon>Fungi</taxon>
        <taxon>Dikarya</taxon>
        <taxon>Ascomycota</taxon>
        <taxon>Pezizomycotina</taxon>
        <taxon>Sordariomycetes</taxon>
        <taxon>Hypocreomycetidae</taxon>
        <taxon>Hypocreales</taxon>
        <taxon>Ophiocordycipitaceae</taxon>
        <taxon>Hirsutella</taxon>
    </lineage>
</organism>
<dbReference type="Proteomes" id="UP000824596">
    <property type="component" value="Unassembled WGS sequence"/>
</dbReference>
<feature type="region of interest" description="Disordered" evidence="1">
    <location>
        <begin position="190"/>
        <end position="211"/>
    </location>
</feature>
<gene>
    <name evidence="2" type="ORF">HRG_11308</name>
</gene>
<protein>
    <recommendedName>
        <fullName evidence="4">BZIP domain-containing protein</fullName>
    </recommendedName>
</protein>
<dbReference type="AlphaFoldDB" id="A0A9P8SCG3"/>
<evidence type="ECO:0000256" key="1">
    <source>
        <dbReference type="SAM" id="MobiDB-lite"/>
    </source>
</evidence>
<proteinExistence type="predicted"/>
<feature type="compositionally biased region" description="Polar residues" evidence="1">
    <location>
        <begin position="135"/>
        <end position="152"/>
    </location>
</feature>
<feature type="region of interest" description="Disordered" evidence="1">
    <location>
        <begin position="132"/>
        <end position="152"/>
    </location>
</feature>
<sequence>MSAPAQKNSLVRIRDNQRRSRARRREYVQELEQRLRVCELQGIEASTEIQMAARTVAEENKKLREFLNKHGFSDGHVAHFLQSGTFVPLDADQDHPFPAGDPGAAVQSLEQLLVPRRLAILDQDFYLSLPRQSCRDPSTASGSTTRSSILESSQLTTSSYGYQHHMAMATAVRGLEVQSKYPLITPLSRASTTRQGSVHCEHPSPSMLDSPGQPMATTQAMFMGDRSAIHLQRSLPTYTYSDSTIPHYGPPGSTSDG</sequence>
<keyword evidence="3" id="KW-1185">Reference proteome</keyword>
<dbReference type="PANTHER" id="PTHR42070:SF1">
    <property type="entry name" value="FILAMENT ASSOCIATED PROTEIN, PUTATIVE (AFU_ORTHOLOGUE AFUA_8G06630)-RELATED"/>
    <property type="match status" value="1"/>
</dbReference>